<accession>A0AAD9ZQH6</accession>
<dbReference type="GO" id="GO:0004523">
    <property type="term" value="F:RNA-DNA hybrid ribonuclease activity"/>
    <property type="evidence" value="ECO:0007669"/>
    <property type="project" value="InterPro"/>
</dbReference>
<dbReference type="InterPro" id="IPR036397">
    <property type="entry name" value="RNaseH_sf"/>
</dbReference>
<dbReference type="InterPro" id="IPR012337">
    <property type="entry name" value="RNaseH-like_sf"/>
</dbReference>
<dbReference type="EMBL" id="JANJYJ010000009">
    <property type="protein sequence ID" value="KAK3188480.1"/>
    <property type="molecule type" value="Genomic_DNA"/>
</dbReference>
<reference evidence="2" key="1">
    <citation type="journal article" date="2023" name="Plant J.">
        <title>Genome sequences and population genomics provide insights into the demographic history, inbreeding, and mutation load of two 'living fossil' tree species of Dipteronia.</title>
        <authorList>
            <person name="Feng Y."/>
            <person name="Comes H.P."/>
            <person name="Chen J."/>
            <person name="Zhu S."/>
            <person name="Lu R."/>
            <person name="Zhang X."/>
            <person name="Li P."/>
            <person name="Qiu J."/>
            <person name="Olsen K.M."/>
            <person name="Qiu Y."/>
        </authorList>
    </citation>
    <scope>NUCLEOTIDE SEQUENCE</scope>
    <source>
        <strain evidence="2">NBL</strain>
    </source>
</reference>
<dbReference type="CDD" id="cd06222">
    <property type="entry name" value="RNase_H_like"/>
    <property type="match status" value="1"/>
</dbReference>
<dbReference type="InterPro" id="IPR053151">
    <property type="entry name" value="RNase_H-like"/>
</dbReference>
<organism evidence="2 3">
    <name type="scientific">Dipteronia sinensis</name>
    <dbReference type="NCBI Taxonomy" id="43782"/>
    <lineage>
        <taxon>Eukaryota</taxon>
        <taxon>Viridiplantae</taxon>
        <taxon>Streptophyta</taxon>
        <taxon>Embryophyta</taxon>
        <taxon>Tracheophyta</taxon>
        <taxon>Spermatophyta</taxon>
        <taxon>Magnoliopsida</taxon>
        <taxon>eudicotyledons</taxon>
        <taxon>Gunneridae</taxon>
        <taxon>Pentapetalae</taxon>
        <taxon>rosids</taxon>
        <taxon>malvids</taxon>
        <taxon>Sapindales</taxon>
        <taxon>Sapindaceae</taxon>
        <taxon>Hippocastanoideae</taxon>
        <taxon>Acereae</taxon>
        <taxon>Dipteronia</taxon>
    </lineage>
</organism>
<evidence type="ECO:0000313" key="2">
    <source>
        <dbReference type="EMBL" id="KAK3188480.1"/>
    </source>
</evidence>
<dbReference type="AlphaFoldDB" id="A0AAD9ZQH6"/>
<dbReference type="InterPro" id="IPR002156">
    <property type="entry name" value="RNaseH_domain"/>
</dbReference>
<dbReference type="PANTHER" id="PTHR47723:SF22">
    <property type="entry name" value="RNASE H TYPE-1 DOMAIN-CONTAINING PROTEIN"/>
    <property type="match status" value="1"/>
</dbReference>
<comment type="caution">
    <text evidence="2">The sequence shown here is derived from an EMBL/GenBank/DDBJ whole genome shotgun (WGS) entry which is preliminary data.</text>
</comment>
<name>A0AAD9ZQH6_9ROSI</name>
<proteinExistence type="predicted"/>
<protein>
    <recommendedName>
        <fullName evidence="1">RNase H type-1 domain-containing protein</fullName>
    </recommendedName>
</protein>
<dbReference type="GO" id="GO:0003676">
    <property type="term" value="F:nucleic acid binding"/>
    <property type="evidence" value="ECO:0007669"/>
    <property type="project" value="InterPro"/>
</dbReference>
<gene>
    <name evidence="2" type="ORF">Dsin_028041</name>
</gene>
<dbReference type="PANTHER" id="PTHR47723">
    <property type="entry name" value="OS05G0353850 PROTEIN"/>
    <property type="match status" value="1"/>
</dbReference>
<keyword evidence="3" id="KW-1185">Reference proteome</keyword>
<dbReference type="PROSITE" id="PS50879">
    <property type="entry name" value="RNASE_H_1"/>
    <property type="match status" value="1"/>
</dbReference>
<sequence length="252" mass="28321">MHAVKWMEVCYSKANVGLGIERVLDKNKVLLAKWIWRFGRENEALWRRVIASKYRIQDNVLVWEWNCSKADSFFVSAVHSLMKANSLMASLIDVGFKLVVGNGDRAYFLSEIKWDSKPMKEAFPRLYALAVQKEGVIQNFDLCVDSKKVKTSKIRDWFPPLMDNLKFNVDGSARGNLGPTGIWGVLRDLNEKVLCLFSYFVGSMDSNSAEILAIKKAVELCLSNLALQGCFISIVSDSKVAVSLINNGDLVA</sequence>
<dbReference type="Proteomes" id="UP001281410">
    <property type="component" value="Unassembled WGS sequence"/>
</dbReference>
<dbReference type="Gene3D" id="3.30.420.10">
    <property type="entry name" value="Ribonuclease H-like superfamily/Ribonuclease H"/>
    <property type="match status" value="1"/>
</dbReference>
<dbReference type="InterPro" id="IPR044730">
    <property type="entry name" value="RNase_H-like_dom_plant"/>
</dbReference>
<dbReference type="SUPFAM" id="SSF53098">
    <property type="entry name" value="Ribonuclease H-like"/>
    <property type="match status" value="1"/>
</dbReference>
<evidence type="ECO:0000313" key="3">
    <source>
        <dbReference type="Proteomes" id="UP001281410"/>
    </source>
</evidence>
<dbReference type="Pfam" id="PF13456">
    <property type="entry name" value="RVT_3"/>
    <property type="match status" value="1"/>
</dbReference>
<feature type="domain" description="RNase H type-1" evidence="1">
    <location>
        <begin position="161"/>
        <end position="252"/>
    </location>
</feature>
<evidence type="ECO:0000259" key="1">
    <source>
        <dbReference type="PROSITE" id="PS50879"/>
    </source>
</evidence>